<name>A0A4V2ZTG3_9MICC</name>
<proteinExistence type="predicted"/>
<evidence type="ECO:0000313" key="1">
    <source>
        <dbReference type="EMBL" id="TDF96884.1"/>
    </source>
</evidence>
<gene>
    <name evidence="1" type="ORF">E1809_09175</name>
</gene>
<reference evidence="1 2" key="1">
    <citation type="submission" date="2019-03" db="EMBL/GenBank/DDBJ databases">
        <title>Whole genome sequence of Arthrobacter sp JH1-1.</title>
        <authorList>
            <person name="Trinh H.N."/>
        </authorList>
    </citation>
    <scope>NUCLEOTIDE SEQUENCE [LARGE SCALE GENOMIC DNA]</scope>
    <source>
        <strain evidence="1 2">JH1-1</strain>
    </source>
</reference>
<dbReference type="EMBL" id="SMRU01000009">
    <property type="protein sequence ID" value="TDF96884.1"/>
    <property type="molecule type" value="Genomic_DNA"/>
</dbReference>
<dbReference type="OrthoDB" id="5197037at2"/>
<dbReference type="Proteomes" id="UP000295511">
    <property type="component" value="Unassembled WGS sequence"/>
</dbReference>
<accession>A0A4V2ZTG3</accession>
<organism evidence="1 2">
    <name type="scientific">Arthrobacter terricola</name>
    <dbReference type="NCBI Taxonomy" id="2547396"/>
    <lineage>
        <taxon>Bacteria</taxon>
        <taxon>Bacillati</taxon>
        <taxon>Actinomycetota</taxon>
        <taxon>Actinomycetes</taxon>
        <taxon>Micrococcales</taxon>
        <taxon>Micrococcaceae</taxon>
        <taxon>Arthrobacter</taxon>
    </lineage>
</organism>
<comment type="caution">
    <text evidence="1">The sequence shown here is derived from an EMBL/GenBank/DDBJ whole genome shotgun (WGS) entry which is preliminary data.</text>
</comment>
<evidence type="ECO:0000313" key="2">
    <source>
        <dbReference type="Proteomes" id="UP000295511"/>
    </source>
</evidence>
<keyword evidence="2" id="KW-1185">Reference proteome</keyword>
<protein>
    <submittedName>
        <fullName evidence="1">Uncharacterized protein</fullName>
    </submittedName>
</protein>
<dbReference type="AlphaFoldDB" id="A0A4V2ZTG3"/>
<dbReference type="RefSeq" id="WP_133203933.1">
    <property type="nucleotide sequence ID" value="NZ_SMRU01000009.1"/>
</dbReference>
<sequence length="94" mass="10068">MMSIRELLAPVKTRAEAYRDHGTPGLHAPQDRAKLLAAVEGVLEVHDSTDAIMNPGRHERLVKVCVGCGTDDGNWQHWPCPTITAVTAALGGGE</sequence>